<dbReference type="RefSeq" id="WP_225308618.1">
    <property type="nucleotide sequence ID" value="NZ_CP042906.1"/>
</dbReference>
<keyword evidence="7 9" id="KW-1133">Transmembrane helix</keyword>
<organism evidence="11 12">
    <name type="scientific">Hypericibacter terrae</name>
    <dbReference type="NCBI Taxonomy" id="2602015"/>
    <lineage>
        <taxon>Bacteria</taxon>
        <taxon>Pseudomonadati</taxon>
        <taxon>Pseudomonadota</taxon>
        <taxon>Alphaproteobacteria</taxon>
        <taxon>Rhodospirillales</taxon>
        <taxon>Dongiaceae</taxon>
        <taxon>Hypericibacter</taxon>
    </lineage>
</organism>
<protein>
    <submittedName>
        <fullName evidence="11">Nickel transporter</fullName>
    </submittedName>
</protein>
<comment type="subcellular location">
    <subcellularLocation>
        <location evidence="1">Cell inner membrane</location>
        <topology evidence="1">Multi-pass membrane protein</topology>
    </subcellularLocation>
    <subcellularLocation>
        <location evidence="9">Cell membrane</location>
        <topology evidence="9">Multi-pass membrane protein</topology>
    </subcellularLocation>
</comment>
<evidence type="ECO:0000256" key="2">
    <source>
        <dbReference type="ARBA" id="ARBA00010072"/>
    </source>
</evidence>
<keyword evidence="3 9" id="KW-0813">Transport</keyword>
<keyword evidence="4" id="KW-1003">Cell membrane</keyword>
<evidence type="ECO:0000259" key="10">
    <source>
        <dbReference type="PROSITE" id="PS50928"/>
    </source>
</evidence>
<feature type="transmembrane region" description="Helical" evidence="9">
    <location>
        <begin position="20"/>
        <end position="46"/>
    </location>
</feature>
<name>A0A5J6MP28_9PROT</name>
<dbReference type="PANTHER" id="PTHR30614">
    <property type="entry name" value="MEMBRANE COMPONENT OF AMINO ACID ABC TRANSPORTER"/>
    <property type="match status" value="1"/>
</dbReference>
<evidence type="ECO:0000313" key="11">
    <source>
        <dbReference type="EMBL" id="QEX16546.1"/>
    </source>
</evidence>
<evidence type="ECO:0000256" key="7">
    <source>
        <dbReference type="ARBA" id="ARBA00022989"/>
    </source>
</evidence>
<dbReference type="Pfam" id="PF00528">
    <property type="entry name" value="BPD_transp_1"/>
    <property type="match status" value="1"/>
</dbReference>
<evidence type="ECO:0000256" key="3">
    <source>
        <dbReference type="ARBA" id="ARBA00022448"/>
    </source>
</evidence>
<dbReference type="EMBL" id="CP042906">
    <property type="protein sequence ID" value="QEX16546.1"/>
    <property type="molecule type" value="Genomic_DNA"/>
</dbReference>
<evidence type="ECO:0000256" key="8">
    <source>
        <dbReference type="ARBA" id="ARBA00023136"/>
    </source>
</evidence>
<evidence type="ECO:0000256" key="1">
    <source>
        <dbReference type="ARBA" id="ARBA00004429"/>
    </source>
</evidence>
<keyword evidence="5 9" id="KW-0812">Transmembrane</keyword>
<dbReference type="KEGG" id="htq:FRZ44_18410"/>
<keyword evidence="8 9" id="KW-0472">Membrane</keyword>
<evidence type="ECO:0000256" key="9">
    <source>
        <dbReference type="RuleBase" id="RU363032"/>
    </source>
</evidence>
<dbReference type="SUPFAM" id="SSF161098">
    <property type="entry name" value="MetI-like"/>
    <property type="match status" value="1"/>
</dbReference>
<dbReference type="InterPro" id="IPR000515">
    <property type="entry name" value="MetI-like"/>
</dbReference>
<dbReference type="GO" id="GO:0043190">
    <property type="term" value="C:ATP-binding cassette (ABC) transporter complex"/>
    <property type="evidence" value="ECO:0007669"/>
    <property type="project" value="InterPro"/>
</dbReference>
<evidence type="ECO:0000313" key="12">
    <source>
        <dbReference type="Proteomes" id="UP000326202"/>
    </source>
</evidence>
<evidence type="ECO:0000256" key="6">
    <source>
        <dbReference type="ARBA" id="ARBA00022970"/>
    </source>
</evidence>
<keyword evidence="12" id="KW-1185">Reference proteome</keyword>
<gene>
    <name evidence="11" type="ORF">FRZ44_18410</name>
</gene>
<evidence type="ECO:0000256" key="4">
    <source>
        <dbReference type="ARBA" id="ARBA00022475"/>
    </source>
</evidence>
<feature type="transmembrane region" description="Helical" evidence="9">
    <location>
        <begin position="89"/>
        <end position="112"/>
    </location>
</feature>
<feature type="transmembrane region" description="Helical" evidence="9">
    <location>
        <begin position="190"/>
        <end position="211"/>
    </location>
</feature>
<keyword evidence="6" id="KW-0029">Amino-acid transport</keyword>
<dbReference type="PROSITE" id="PS50928">
    <property type="entry name" value="ABC_TM1"/>
    <property type="match status" value="1"/>
</dbReference>
<dbReference type="GO" id="GO:0006865">
    <property type="term" value="P:amino acid transport"/>
    <property type="evidence" value="ECO:0007669"/>
    <property type="project" value="UniProtKB-KW"/>
</dbReference>
<dbReference type="CDD" id="cd06261">
    <property type="entry name" value="TM_PBP2"/>
    <property type="match status" value="1"/>
</dbReference>
<dbReference type="Gene3D" id="1.10.3720.10">
    <property type="entry name" value="MetI-like"/>
    <property type="match status" value="1"/>
</dbReference>
<evidence type="ECO:0000256" key="5">
    <source>
        <dbReference type="ARBA" id="ARBA00022692"/>
    </source>
</evidence>
<accession>A0A5J6MP28</accession>
<feature type="domain" description="ABC transmembrane type-1" evidence="10">
    <location>
        <begin position="20"/>
        <end position="208"/>
    </location>
</feature>
<dbReference type="InterPro" id="IPR035906">
    <property type="entry name" value="MetI-like_sf"/>
</dbReference>
<dbReference type="PANTHER" id="PTHR30614:SF0">
    <property type="entry name" value="L-CYSTINE TRANSPORT SYSTEM PERMEASE PROTEIN TCYL"/>
    <property type="match status" value="1"/>
</dbReference>
<proteinExistence type="inferred from homology"/>
<dbReference type="Proteomes" id="UP000326202">
    <property type="component" value="Chromosome"/>
</dbReference>
<dbReference type="GO" id="GO:0022857">
    <property type="term" value="F:transmembrane transporter activity"/>
    <property type="evidence" value="ECO:0007669"/>
    <property type="project" value="InterPro"/>
</dbReference>
<reference evidence="11 12" key="1">
    <citation type="submission" date="2019-08" db="EMBL/GenBank/DDBJ databases">
        <title>Hyperibacter terrae gen. nov., sp. nov. and Hyperibacter viscosus sp. nov., two new members in the family Rhodospirillaceae isolated from the rhizosphere of Hypericum perforatum.</title>
        <authorList>
            <person name="Noviana Z."/>
        </authorList>
    </citation>
    <scope>NUCLEOTIDE SEQUENCE [LARGE SCALE GENOMIC DNA]</scope>
    <source>
        <strain evidence="11 12">R5913</strain>
    </source>
</reference>
<sequence length="222" mass="24421">MIYFITEFVPKYLPFLLSGALVTLELTFCSMILGIAIGVISAIGAIAGGKVFKFVVRVYVNICRGVPLIVILLFVYFTLPEVGIRLPAFWAGVVGLSFNLGAYLSEVFRAAILAIDTGQMQAGLALGMKRTQIYRKVILPQAAVIALPTVGGYFISLLKDCALVSFISVEELLRHGNYIISATFRSMDTYMLVGLIYYIMSLGAARTITWLEVKLRPAYLRV</sequence>
<comment type="similarity">
    <text evidence="2">Belongs to the binding-protein-dependent transport system permease family. HisMQ subfamily.</text>
</comment>
<feature type="transmembrane region" description="Helical" evidence="9">
    <location>
        <begin position="133"/>
        <end position="155"/>
    </location>
</feature>
<dbReference type="AlphaFoldDB" id="A0A5J6MP28"/>
<dbReference type="InterPro" id="IPR010065">
    <property type="entry name" value="AA_ABC_transptr_permease_3TM"/>
</dbReference>
<dbReference type="NCBIfam" id="TIGR01726">
    <property type="entry name" value="HEQRo_perm_3TM"/>
    <property type="match status" value="1"/>
</dbReference>
<dbReference type="InterPro" id="IPR043429">
    <property type="entry name" value="ArtM/GltK/GlnP/TcyL/YhdX-like"/>
</dbReference>
<feature type="transmembrane region" description="Helical" evidence="9">
    <location>
        <begin position="58"/>
        <end position="77"/>
    </location>
</feature>